<dbReference type="InterPro" id="IPR036873">
    <property type="entry name" value="Rhodanese-like_dom_sf"/>
</dbReference>
<organism evidence="2">
    <name type="scientific">hydrothermal vent metagenome</name>
    <dbReference type="NCBI Taxonomy" id="652676"/>
    <lineage>
        <taxon>unclassified sequences</taxon>
        <taxon>metagenomes</taxon>
        <taxon>ecological metagenomes</taxon>
    </lineage>
</organism>
<dbReference type="CDD" id="cd01522">
    <property type="entry name" value="RHOD_1"/>
    <property type="match status" value="1"/>
</dbReference>
<accession>A0A3B0YRA8</accession>
<dbReference type="Pfam" id="PF00581">
    <property type="entry name" value="Rhodanese"/>
    <property type="match status" value="1"/>
</dbReference>
<evidence type="ECO:0000313" key="2">
    <source>
        <dbReference type="EMBL" id="VAW78027.1"/>
    </source>
</evidence>
<protein>
    <submittedName>
        <fullName evidence="2">Rhodanese-related sulfurtransferase</fullName>
    </submittedName>
</protein>
<feature type="domain" description="Rhodanese" evidence="1">
    <location>
        <begin position="21"/>
        <end position="130"/>
    </location>
</feature>
<dbReference type="SUPFAM" id="SSF52821">
    <property type="entry name" value="Rhodanese/Cell cycle control phosphatase"/>
    <property type="match status" value="1"/>
</dbReference>
<evidence type="ECO:0000259" key="1">
    <source>
        <dbReference type="PROSITE" id="PS50206"/>
    </source>
</evidence>
<dbReference type="Gene3D" id="3.40.250.10">
    <property type="entry name" value="Rhodanese-like domain"/>
    <property type="match status" value="1"/>
</dbReference>
<dbReference type="EMBL" id="UOFL01000143">
    <property type="protein sequence ID" value="VAW78027.1"/>
    <property type="molecule type" value="Genomic_DNA"/>
</dbReference>
<dbReference type="PANTHER" id="PTHR45431">
    <property type="entry name" value="RHODANESE-LIKE DOMAIN-CONTAINING PROTEIN 15, CHLOROPLASTIC"/>
    <property type="match status" value="1"/>
</dbReference>
<dbReference type="PANTHER" id="PTHR45431:SF3">
    <property type="entry name" value="RHODANESE-LIKE DOMAIN-CONTAINING PROTEIN 15, CHLOROPLASTIC"/>
    <property type="match status" value="1"/>
</dbReference>
<sequence>MDKKPQIIAITPIDASKLIQKEPKSLFIDVRSYMEFLFIGHPVGALHVPWIDEPDWTINPGFVVDVRKLVLGGLSHSDANPHNVPVILICRSGQRSKEAANLLIQEGFFNVFNITSGFEGELDDNHQRSTKEGWRFDGLPWEQC</sequence>
<dbReference type="AlphaFoldDB" id="A0A3B0YRA8"/>
<reference evidence="2" key="1">
    <citation type="submission" date="2018-06" db="EMBL/GenBank/DDBJ databases">
        <authorList>
            <person name="Zhirakovskaya E."/>
        </authorList>
    </citation>
    <scope>NUCLEOTIDE SEQUENCE</scope>
</reference>
<dbReference type="InterPro" id="IPR001763">
    <property type="entry name" value="Rhodanese-like_dom"/>
</dbReference>
<proteinExistence type="predicted"/>
<dbReference type="InterPro" id="IPR052367">
    <property type="entry name" value="Thiosulfate_ST/Rhodanese-like"/>
</dbReference>
<keyword evidence="2" id="KW-0808">Transferase</keyword>
<name>A0A3B0YRA8_9ZZZZ</name>
<dbReference type="GO" id="GO:0016740">
    <property type="term" value="F:transferase activity"/>
    <property type="evidence" value="ECO:0007669"/>
    <property type="project" value="UniProtKB-KW"/>
</dbReference>
<dbReference type="PROSITE" id="PS50206">
    <property type="entry name" value="RHODANESE_3"/>
    <property type="match status" value="1"/>
</dbReference>
<dbReference type="SMART" id="SM00450">
    <property type="entry name" value="RHOD"/>
    <property type="match status" value="1"/>
</dbReference>
<gene>
    <name evidence="2" type="ORF">MNBD_GAMMA12-3880</name>
</gene>